<keyword evidence="3" id="KW-0539">Nucleus</keyword>
<evidence type="ECO:0008006" key="8">
    <source>
        <dbReference type="Google" id="ProtNLM"/>
    </source>
</evidence>
<keyword evidence="2" id="KW-0507">mRNA processing</keyword>
<name>A0A8H8CHJ1_PSICU</name>
<feature type="region of interest" description="Disordered" evidence="4">
    <location>
        <begin position="802"/>
        <end position="822"/>
    </location>
</feature>
<dbReference type="OrthoDB" id="331600at2759"/>
<dbReference type="SUPFAM" id="SSF48371">
    <property type="entry name" value="ARM repeat"/>
    <property type="match status" value="1"/>
</dbReference>
<dbReference type="InterPro" id="IPR021850">
    <property type="entry name" value="Symplekin/Pta1"/>
</dbReference>
<evidence type="ECO:0000256" key="4">
    <source>
        <dbReference type="SAM" id="MobiDB-lite"/>
    </source>
</evidence>
<protein>
    <recommendedName>
        <fullName evidence="8">Symplekin</fullName>
    </recommendedName>
</protein>
<evidence type="ECO:0000256" key="3">
    <source>
        <dbReference type="ARBA" id="ARBA00023242"/>
    </source>
</evidence>
<dbReference type="AlphaFoldDB" id="A0A8H8CHJ1"/>
<evidence type="ECO:0000256" key="1">
    <source>
        <dbReference type="ARBA" id="ARBA00004123"/>
    </source>
</evidence>
<comment type="caution">
    <text evidence="7">The sequence shown here is derived from an EMBL/GenBank/DDBJ whole genome shotgun (WGS) entry which is preliminary data.</text>
</comment>
<evidence type="ECO:0000259" key="5">
    <source>
        <dbReference type="Pfam" id="PF11935"/>
    </source>
</evidence>
<feature type="region of interest" description="Disordered" evidence="4">
    <location>
        <begin position="413"/>
        <end position="432"/>
    </location>
</feature>
<dbReference type="GO" id="GO:0006397">
    <property type="term" value="P:mRNA processing"/>
    <property type="evidence" value="ECO:0007669"/>
    <property type="project" value="UniProtKB-KW"/>
</dbReference>
<dbReference type="InterPro" id="IPR032460">
    <property type="entry name" value="Symplekin/Pta1_N"/>
</dbReference>
<comment type="subcellular location">
    <subcellularLocation>
        <location evidence="1">Nucleus</location>
    </subcellularLocation>
</comment>
<feature type="region of interest" description="Disordered" evidence="4">
    <location>
        <begin position="1166"/>
        <end position="1195"/>
    </location>
</feature>
<reference evidence="7" key="1">
    <citation type="submission" date="2021-02" db="EMBL/GenBank/DDBJ databases">
        <title>Psilocybe cubensis genome.</title>
        <authorList>
            <person name="Mckernan K.J."/>
            <person name="Crawford S."/>
            <person name="Trippe A."/>
            <person name="Kane L.T."/>
            <person name="Mclaughlin S."/>
        </authorList>
    </citation>
    <scope>NUCLEOTIDE SEQUENCE [LARGE SCALE GENOMIC DNA]</scope>
    <source>
        <strain evidence="7">MGC-MH-2018</strain>
    </source>
</reference>
<dbReference type="PANTHER" id="PTHR15245:SF20">
    <property type="entry name" value="SYMPLEKIN"/>
    <property type="match status" value="1"/>
</dbReference>
<feature type="domain" description="Symplekin C-terminal" evidence="6">
    <location>
        <begin position="946"/>
        <end position="1143"/>
    </location>
</feature>
<feature type="domain" description="Symplekin/Pta1 N-terminal" evidence="5">
    <location>
        <begin position="104"/>
        <end position="318"/>
    </location>
</feature>
<evidence type="ECO:0000256" key="2">
    <source>
        <dbReference type="ARBA" id="ARBA00022664"/>
    </source>
</evidence>
<accession>A0A8H8CHJ1</accession>
<dbReference type="GO" id="GO:0005847">
    <property type="term" value="C:mRNA cleavage and polyadenylation specificity factor complex"/>
    <property type="evidence" value="ECO:0007669"/>
    <property type="project" value="TreeGrafter"/>
</dbReference>
<feature type="region of interest" description="Disordered" evidence="4">
    <location>
        <begin position="437"/>
        <end position="462"/>
    </location>
</feature>
<organism evidence="7">
    <name type="scientific">Psilocybe cubensis</name>
    <name type="common">Psychedelic mushroom</name>
    <name type="synonym">Stropharia cubensis</name>
    <dbReference type="NCBI Taxonomy" id="181762"/>
    <lineage>
        <taxon>Eukaryota</taxon>
        <taxon>Fungi</taxon>
        <taxon>Dikarya</taxon>
        <taxon>Basidiomycota</taxon>
        <taxon>Agaricomycotina</taxon>
        <taxon>Agaricomycetes</taxon>
        <taxon>Agaricomycetidae</taxon>
        <taxon>Agaricales</taxon>
        <taxon>Agaricineae</taxon>
        <taxon>Strophariaceae</taxon>
        <taxon>Psilocybe</taxon>
    </lineage>
</organism>
<dbReference type="Pfam" id="PF11935">
    <property type="entry name" value="SYMPK_PTA1_N"/>
    <property type="match status" value="1"/>
</dbReference>
<proteinExistence type="predicted"/>
<gene>
    <name evidence="7" type="ORF">JR316_008667</name>
</gene>
<dbReference type="InterPro" id="IPR022075">
    <property type="entry name" value="Symplekin_C"/>
</dbReference>
<evidence type="ECO:0000259" key="6">
    <source>
        <dbReference type="Pfam" id="PF12295"/>
    </source>
</evidence>
<dbReference type="EMBL" id="JAFIQS010000008">
    <property type="protein sequence ID" value="KAG5166577.1"/>
    <property type="molecule type" value="Genomic_DNA"/>
</dbReference>
<dbReference type="Gene3D" id="1.25.10.10">
    <property type="entry name" value="Leucine-rich Repeat Variant"/>
    <property type="match status" value="1"/>
</dbReference>
<sequence length="1195" mass="132594">MASTSNDPLQTLQAALSAPANSQEQANLLATLRESLEANPAPIPILVQTLINVVVNSGDSLLKRWILDLLHFAICRSSLSLDQRTQMAVKALDTLAQLLDDPQPAILKVTIQCLASVYPLVFRHLCTNRTNPAPWNILSSCKSRIIDFAFNPNVNAGVKLSAIKFVQRVILVQVRGISDPRLQNKNDPNISFCPVDHPFIIVGKLEAEGQKLLETLATLLFSSHDVDLLSALLNSWANLIKQRPATLPLVVTTLRSWTPAALVGLSASSVRSVEKAVRILLTHISRLPNSAPFVPQINEAISQQTIRMEKAAAEEKKRRALAAESRKRPSSNVNEPLENKRIKLESEAANSSSAALLAAFDFTSLPAPLITNLIVANLEAFTEPQLIAMVDAYRQSRGLTVTSTHSIASDKYSVSEPNASAPSKPIVGHEGAVPSARKSGVSVEKSQTPLVEPSEPVIKDEPVDPLKMDIDEEELEYEPEKLNEALSGAPEIGNDFVDTGIAPTVTDFQLVDFKLPPPRELTNSDRTKLVNASISRVWDGAEELNEIGDGLSPESIQAGGNSPSEMWMLLLVRMITRVAEPPSDLDGDTAMGDTSSSLVENDFYVRQDQLRQTLCDYIMTDFPARVRLATTWMNEEWYNDQIRSMKNRSWRPNYDTWLNQIVVSYQTMLDGKDKTFARFLLDLPLVPNDVLDLLRDLCTDSSSPDRMQVGFTTLRGLVNQRPSLRMEALNVLLELTTHPEKRIRGAAINTVKLWVPNFPPMEGMVREFALQMLRKLQLRSENPSQPQNDVIMKNSDQSVKDNFDNDVFSSNEPLEEGQDGQSSLEDLVHTPYLPERIELPAQKSQVLQHVELLFALCVKVPEFLDRIFEAYVNMDQTVQEAIQDLITALIRSLGSNHGKLLTLMRQFPVGAESLALRIMTIFTEHGRPSSQLVALVKALINERDLDVRFLIPIIAEMDKADIMRYLPRIVSSLNGQQEPKNLVRSVFSSIVTTPPQSFGSVSSNLPRVRQSELLTPAELMVLLHESEKEHGLKRKSAIEAIGICFSMTDVFRSEVLAVVMQQIMDEPVLPVLFMRTVIQAVTTYKSLVGFVSTTLFSRLITKKIWTNPPLWEGFIHCAKVIAPASFGALLQLPKDQLRELVDKQPSLKSGLRDYVTKKAPNKARGAGFLDIFGEPDESTPLPPTPQPPEISAAES</sequence>
<dbReference type="PANTHER" id="PTHR15245">
    <property type="entry name" value="SYMPLEKIN-RELATED"/>
    <property type="match status" value="1"/>
</dbReference>
<dbReference type="InterPro" id="IPR016024">
    <property type="entry name" value="ARM-type_fold"/>
</dbReference>
<evidence type="ECO:0000313" key="7">
    <source>
        <dbReference type="EMBL" id="KAG5166577.1"/>
    </source>
</evidence>
<dbReference type="InterPro" id="IPR011989">
    <property type="entry name" value="ARM-like"/>
</dbReference>
<feature type="region of interest" description="Disordered" evidence="4">
    <location>
        <begin position="317"/>
        <end position="339"/>
    </location>
</feature>
<dbReference type="Pfam" id="PF12295">
    <property type="entry name" value="Symplekin_C"/>
    <property type="match status" value="1"/>
</dbReference>